<dbReference type="GO" id="GO:0032259">
    <property type="term" value="P:methylation"/>
    <property type="evidence" value="ECO:0007669"/>
    <property type="project" value="UniProtKB-KW"/>
</dbReference>
<proteinExistence type="inferred from homology"/>
<feature type="active site" evidence="6">
    <location>
        <position position="436"/>
    </location>
</feature>
<dbReference type="AlphaFoldDB" id="A0A1M5RB61"/>
<evidence type="ECO:0000256" key="1">
    <source>
        <dbReference type="ARBA" id="ARBA00010815"/>
    </source>
</evidence>
<name>A0A1M5RB61_9BRAD</name>
<evidence type="ECO:0000256" key="6">
    <source>
        <dbReference type="PIRSR" id="PIRSR003085-1"/>
    </source>
</evidence>
<sequence length="456" mass="52024">MTILELYCLRRPGGSRTALWSIERRIRVKSAHAPNSDAEPYHSMGLYMPALISVTPDNVETVLSDLPRMVRLALGFGSRLRRGTLEVTLPDGRIIRLGGLEPGPSAAMTLYHFGFASRLLNGGDIGIAEAYLNGEWDTPDLTQFLYLFCVNHDLIQAMLGDKPLIRFVQIVRHWFNRNTRRQARRNIYAHYDIGNAFYSAWLDPSMTYSSALFEDHTPDLAAAQNNKYHRLAEAIDLQPGQKLLEIGCGWGGFAEYAAKTFGAKVVGLTISKEQRDFAQARIQKAGLSEQVEIRLRDYRDERDRYDRIASIEMIEAVGEQFWPKYFSQLRDRLLPGGLAGIQAITIQDSLFHTYRREVDFIQRYVFPGGMLPSPQVLKSLGERFGVPVIRERIFGQDYAKTLAIWRSNFRAAWPNLTPSGFDDRFRRLWEYYLAYCEAGFLSGNIDVRQVVFAKSK</sequence>
<keyword evidence="4" id="KW-0949">S-adenosyl-L-methionine</keyword>
<evidence type="ECO:0000256" key="4">
    <source>
        <dbReference type="ARBA" id="ARBA00022691"/>
    </source>
</evidence>
<dbReference type="PIRSF" id="PIRSF003085">
    <property type="entry name" value="CMAS"/>
    <property type="match status" value="1"/>
</dbReference>
<dbReference type="EMBL" id="LT670818">
    <property type="protein sequence ID" value="SHH23587.1"/>
    <property type="molecule type" value="Genomic_DNA"/>
</dbReference>
<dbReference type="SUPFAM" id="SSF53335">
    <property type="entry name" value="S-adenosyl-L-methionine-dependent methyltransferases"/>
    <property type="match status" value="1"/>
</dbReference>
<evidence type="ECO:0000313" key="8">
    <source>
        <dbReference type="Proteomes" id="UP000190675"/>
    </source>
</evidence>
<evidence type="ECO:0000256" key="2">
    <source>
        <dbReference type="ARBA" id="ARBA00022603"/>
    </source>
</evidence>
<dbReference type="Proteomes" id="UP000190675">
    <property type="component" value="Chromosome I"/>
</dbReference>
<keyword evidence="2" id="KW-0489">Methyltransferase</keyword>
<accession>A0A1M5RB61</accession>
<dbReference type="InterPro" id="IPR003333">
    <property type="entry name" value="CMAS"/>
</dbReference>
<dbReference type="PANTHER" id="PTHR43667">
    <property type="entry name" value="CYCLOPROPANE-FATTY-ACYL-PHOSPHOLIPID SYNTHASE"/>
    <property type="match status" value="1"/>
</dbReference>
<keyword evidence="3" id="KW-0808">Transferase</keyword>
<evidence type="ECO:0000313" key="7">
    <source>
        <dbReference type="EMBL" id="SHH23587.1"/>
    </source>
</evidence>
<dbReference type="CDD" id="cd02440">
    <property type="entry name" value="AdoMet_MTases"/>
    <property type="match status" value="1"/>
</dbReference>
<dbReference type="InterPro" id="IPR050723">
    <property type="entry name" value="CFA/CMAS"/>
</dbReference>
<dbReference type="PANTHER" id="PTHR43667:SF2">
    <property type="entry name" value="FATTY ACID C-METHYL TRANSFERASE"/>
    <property type="match status" value="1"/>
</dbReference>
<evidence type="ECO:0000256" key="5">
    <source>
        <dbReference type="ARBA" id="ARBA00023098"/>
    </source>
</evidence>
<dbReference type="Gene3D" id="3.40.50.150">
    <property type="entry name" value="Vaccinia Virus protein VP39"/>
    <property type="match status" value="1"/>
</dbReference>
<dbReference type="GO" id="GO:0008610">
    <property type="term" value="P:lipid biosynthetic process"/>
    <property type="evidence" value="ECO:0007669"/>
    <property type="project" value="InterPro"/>
</dbReference>
<dbReference type="GO" id="GO:0008168">
    <property type="term" value="F:methyltransferase activity"/>
    <property type="evidence" value="ECO:0007669"/>
    <property type="project" value="UniProtKB-KW"/>
</dbReference>
<dbReference type="InterPro" id="IPR029063">
    <property type="entry name" value="SAM-dependent_MTases_sf"/>
</dbReference>
<protein>
    <submittedName>
        <fullName evidence="7">Cyclopropane-fatty-acyl-phospholipid synthase</fullName>
    </submittedName>
</protein>
<evidence type="ECO:0000256" key="3">
    <source>
        <dbReference type="ARBA" id="ARBA00022679"/>
    </source>
</evidence>
<organism evidence="7 8">
    <name type="scientific">Bradyrhizobium erythrophlei</name>
    <dbReference type="NCBI Taxonomy" id="1437360"/>
    <lineage>
        <taxon>Bacteria</taxon>
        <taxon>Pseudomonadati</taxon>
        <taxon>Pseudomonadota</taxon>
        <taxon>Alphaproteobacteria</taxon>
        <taxon>Hyphomicrobiales</taxon>
        <taxon>Nitrobacteraceae</taxon>
        <taxon>Bradyrhizobium</taxon>
    </lineage>
</organism>
<gene>
    <name evidence="7" type="ORF">SAMN05444169_6461</name>
</gene>
<reference evidence="7 8" key="1">
    <citation type="submission" date="2016-11" db="EMBL/GenBank/DDBJ databases">
        <authorList>
            <person name="Jaros S."/>
            <person name="Januszkiewicz K."/>
            <person name="Wedrychowicz H."/>
        </authorList>
    </citation>
    <scope>NUCLEOTIDE SEQUENCE [LARGE SCALE GENOMIC DNA]</scope>
    <source>
        <strain evidence="7 8">GAS242</strain>
    </source>
</reference>
<dbReference type="Pfam" id="PF02353">
    <property type="entry name" value="CMAS"/>
    <property type="match status" value="1"/>
</dbReference>
<keyword evidence="5" id="KW-0443">Lipid metabolism</keyword>
<comment type="similarity">
    <text evidence="1">Belongs to the CFA/CMAS family.</text>
</comment>